<keyword evidence="2" id="KW-0560">Oxidoreductase</keyword>
<dbReference type="InterPro" id="IPR002347">
    <property type="entry name" value="SDR_fam"/>
</dbReference>
<dbReference type="CDD" id="cd05233">
    <property type="entry name" value="SDR_c"/>
    <property type="match status" value="1"/>
</dbReference>
<dbReference type="InterPro" id="IPR036291">
    <property type="entry name" value="NAD(P)-bd_dom_sf"/>
</dbReference>
<comment type="caution">
    <text evidence="4">The sequence shown here is derived from an EMBL/GenBank/DDBJ whole genome shotgun (WGS) entry which is preliminary data.</text>
</comment>
<name>A0A8H2PYK6_9MICO</name>
<dbReference type="PANTHER" id="PTHR24321:SF8">
    <property type="entry name" value="ESTRADIOL 17-BETA-DEHYDROGENASE 8-RELATED"/>
    <property type="match status" value="1"/>
</dbReference>
<dbReference type="SUPFAM" id="SSF51735">
    <property type="entry name" value="NAD(P)-binding Rossmann-fold domains"/>
    <property type="match status" value="1"/>
</dbReference>
<gene>
    <name evidence="4" type="ORF">FB472_1406</name>
</gene>
<dbReference type="PRINTS" id="PR00080">
    <property type="entry name" value="SDRFAMILY"/>
</dbReference>
<dbReference type="GO" id="GO:0016491">
    <property type="term" value="F:oxidoreductase activity"/>
    <property type="evidence" value="ECO:0007669"/>
    <property type="project" value="UniProtKB-KW"/>
</dbReference>
<dbReference type="AlphaFoldDB" id="A0A8H2PYK6"/>
<accession>A0A8H2PYK6</accession>
<dbReference type="Pfam" id="PF00106">
    <property type="entry name" value="adh_short"/>
    <property type="match status" value="1"/>
</dbReference>
<evidence type="ECO:0000256" key="1">
    <source>
        <dbReference type="ARBA" id="ARBA00006484"/>
    </source>
</evidence>
<dbReference type="PRINTS" id="PR00081">
    <property type="entry name" value="GDHRDH"/>
</dbReference>
<protein>
    <submittedName>
        <fullName evidence="4">NAD(P)-dependent dehydrogenase (Short-subunit alcohol dehydrogenase family)</fullName>
    </submittedName>
</protein>
<dbReference type="Proteomes" id="UP000316560">
    <property type="component" value="Unassembled WGS sequence"/>
</dbReference>
<proteinExistence type="inferred from homology"/>
<dbReference type="PROSITE" id="PS00061">
    <property type="entry name" value="ADH_SHORT"/>
    <property type="match status" value="1"/>
</dbReference>
<reference evidence="4 5" key="1">
    <citation type="submission" date="2019-06" db="EMBL/GenBank/DDBJ databases">
        <title>Sequencing the genomes of 1000 actinobacteria strains.</title>
        <authorList>
            <person name="Klenk H.-P."/>
        </authorList>
    </citation>
    <scope>NUCLEOTIDE SEQUENCE [LARGE SCALE GENOMIC DNA]</scope>
    <source>
        <strain evidence="4 5">DSM 21947</strain>
    </source>
</reference>
<dbReference type="Gene3D" id="3.40.50.720">
    <property type="entry name" value="NAD(P)-binding Rossmann-like Domain"/>
    <property type="match status" value="1"/>
</dbReference>
<sequence>MRMGRLSGKVAIVTGAASGIGNQTARDFAEAGAKVIAVDLNDGALANAFPDSSDYSETILAISFDVTDSIAVEEFFDSVEKNFGRVDVLVNCAGIGIGGSIIETSDEVWDRVINVNLRSVFLMCRAAVRMMVKEGAGRIINMGSAAGVIGVKDQSAYCASKGGVVLLSKQMAVDFEHLGIRVNAVCPIGVNTPLLTNQLEPLVDPSQTETELKKKFGTVLPVQEVSAVILFLATDGLSSMPVPYIQ</sequence>
<comment type="similarity">
    <text evidence="1 3">Belongs to the short-chain dehydrogenases/reductases (SDR) family.</text>
</comment>
<dbReference type="PANTHER" id="PTHR24321">
    <property type="entry name" value="DEHYDROGENASES, SHORT CHAIN"/>
    <property type="match status" value="1"/>
</dbReference>
<evidence type="ECO:0000313" key="5">
    <source>
        <dbReference type="Proteomes" id="UP000316560"/>
    </source>
</evidence>
<evidence type="ECO:0000256" key="3">
    <source>
        <dbReference type="RuleBase" id="RU000363"/>
    </source>
</evidence>
<dbReference type="RefSeq" id="WP_342775571.1">
    <property type="nucleotide sequence ID" value="NZ_VFRA01000001.1"/>
</dbReference>
<evidence type="ECO:0000256" key="2">
    <source>
        <dbReference type="ARBA" id="ARBA00023002"/>
    </source>
</evidence>
<organism evidence="4 5">
    <name type="scientific">Rhodoglobus vestalii</name>
    <dbReference type="NCBI Taxonomy" id="193384"/>
    <lineage>
        <taxon>Bacteria</taxon>
        <taxon>Bacillati</taxon>
        <taxon>Actinomycetota</taxon>
        <taxon>Actinomycetes</taxon>
        <taxon>Micrococcales</taxon>
        <taxon>Microbacteriaceae</taxon>
        <taxon>Rhodoglobus</taxon>
    </lineage>
</organism>
<evidence type="ECO:0000313" key="4">
    <source>
        <dbReference type="EMBL" id="TQO19823.1"/>
    </source>
</evidence>
<dbReference type="FunFam" id="3.40.50.720:FF:000084">
    <property type="entry name" value="Short-chain dehydrogenase reductase"/>
    <property type="match status" value="1"/>
</dbReference>
<dbReference type="EMBL" id="VFRA01000001">
    <property type="protein sequence ID" value="TQO19823.1"/>
    <property type="molecule type" value="Genomic_DNA"/>
</dbReference>
<keyword evidence="5" id="KW-1185">Reference proteome</keyword>
<dbReference type="InterPro" id="IPR020904">
    <property type="entry name" value="Sc_DH/Rdtase_CS"/>
</dbReference>